<accession>A0A928ZT34</accession>
<protein>
    <submittedName>
        <fullName evidence="3">WecB/TagA/CpsF family glycosyltransferase</fullName>
    </submittedName>
</protein>
<evidence type="ECO:0000256" key="1">
    <source>
        <dbReference type="ARBA" id="ARBA00022676"/>
    </source>
</evidence>
<evidence type="ECO:0000313" key="3">
    <source>
        <dbReference type="EMBL" id="MBE9066296.1"/>
    </source>
</evidence>
<dbReference type="PANTHER" id="PTHR34136:SF1">
    <property type="entry name" value="UDP-N-ACETYL-D-MANNOSAMINURONIC ACID TRANSFERASE"/>
    <property type="match status" value="1"/>
</dbReference>
<dbReference type="Proteomes" id="UP000615026">
    <property type="component" value="Unassembled WGS sequence"/>
</dbReference>
<dbReference type="NCBIfam" id="TIGR00696">
    <property type="entry name" value="wecG_tagA_cpsF"/>
    <property type="match status" value="1"/>
</dbReference>
<dbReference type="GO" id="GO:0016758">
    <property type="term" value="F:hexosyltransferase activity"/>
    <property type="evidence" value="ECO:0007669"/>
    <property type="project" value="TreeGrafter"/>
</dbReference>
<dbReference type="Pfam" id="PF03808">
    <property type="entry name" value="Glyco_tran_WecG"/>
    <property type="match status" value="1"/>
</dbReference>
<sequence>MSQQVLPRPTPSEYKRLFRVAVLTSTAAGMLARQRTRLRERVEILGVEIDNVSQRQFLSELTKGVIFTPNVDHLMKLQDNHEFRDAYRQADYKVCDSQILMYASKLLGKPLKAKISGSDLLPLFCDYHKNHPEITLFLLGGAAGVAKQAQANINAKIGRNIVIAAHSPSFGFEKDEAECQAIINIVNASGATVLAVGVGAPKQELWIAKYRSQMPGVKIFMAVGAALDFEAGNKPRAPQFWSNLGLEWMYRLLSEPRRLWKRYLLDDLPFFMLLLKQKLKQLSEK</sequence>
<organism evidence="3 4">
    <name type="scientific">Leptolyngbya cf. ectocarpi LEGE 11479</name>
    <dbReference type="NCBI Taxonomy" id="1828722"/>
    <lineage>
        <taxon>Bacteria</taxon>
        <taxon>Bacillati</taxon>
        <taxon>Cyanobacteriota</taxon>
        <taxon>Cyanophyceae</taxon>
        <taxon>Leptolyngbyales</taxon>
        <taxon>Leptolyngbyaceae</taxon>
        <taxon>Leptolyngbya group</taxon>
        <taxon>Leptolyngbya</taxon>
    </lineage>
</organism>
<dbReference type="RefSeq" id="WP_193991955.1">
    <property type="nucleotide sequence ID" value="NZ_JADEXP010000036.1"/>
</dbReference>
<dbReference type="EMBL" id="JADEXP010000036">
    <property type="protein sequence ID" value="MBE9066296.1"/>
    <property type="molecule type" value="Genomic_DNA"/>
</dbReference>
<evidence type="ECO:0000256" key="2">
    <source>
        <dbReference type="ARBA" id="ARBA00022679"/>
    </source>
</evidence>
<dbReference type="InterPro" id="IPR004629">
    <property type="entry name" value="WecG_TagA_CpsF"/>
</dbReference>
<reference evidence="3" key="1">
    <citation type="submission" date="2020-10" db="EMBL/GenBank/DDBJ databases">
        <authorList>
            <person name="Castelo-Branco R."/>
            <person name="Eusebio N."/>
            <person name="Adriana R."/>
            <person name="Vieira A."/>
            <person name="Brugerolle De Fraissinette N."/>
            <person name="Rezende De Castro R."/>
            <person name="Schneider M.P."/>
            <person name="Vasconcelos V."/>
            <person name="Leao P.N."/>
        </authorList>
    </citation>
    <scope>NUCLEOTIDE SEQUENCE</scope>
    <source>
        <strain evidence="3">LEGE 11479</strain>
    </source>
</reference>
<gene>
    <name evidence="3" type="ORF">IQ260_06485</name>
</gene>
<dbReference type="PANTHER" id="PTHR34136">
    <property type="match status" value="1"/>
</dbReference>
<dbReference type="AlphaFoldDB" id="A0A928ZT34"/>
<keyword evidence="2" id="KW-0808">Transferase</keyword>
<evidence type="ECO:0000313" key="4">
    <source>
        <dbReference type="Proteomes" id="UP000615026"/>
    </source>
</evidence>
<proteinExistence type="predicted"/>
<keyword evidence="4" id="KW-1185">Reference proteome</keyword>
<dbReference type="CDD" id="cd06533">
    <property type="entry name" value="Glyco_transf_WecG_TagA"/>
    <property type="match status" value="1"/>
</dbReference>
<comment type="caution">
    <text evidence="3">The sequence shown here is derived from an EMBL/GenBank/DDBJ whole genome shotgun (WGS) entry which is preliminary data.</text>
</comment>
<keyword evidence="1" id="KW-0328">Glycosyltransferase</keyword>
<name>A0A928ZT34_LEPEC</name>